<sequence>MSVKTLLIGLDGADHNLIDEMITEGELPNFKKLRDDLTTHEVENDPGQGNGQFWTSVAIGGNPAHHGRYFYIQFNPKTYDIQMCDDLDLPILTPFWKTLDDEGYSVSIVDWYKMPVSPLDNGVVMHRWFAHEPLTASVFHPPEMGDVAAKYIESDPIAEGFASQPRDTAEKLQDFLDRLLQRIEIKQSFYSDQIREKDWDLYIACFGEAHNVGHYFIQLDDEGHALHDPEIAQKVKAPLRQTYHRLDIAIGEMLDAAGDEAQIFVLGGPAMGRFVSANGALEEICRRVDLGYEAPLSTAETAKKTYHSLVPETMRRRLGPLARAVRRRLAGSDFKRRRFLCVPHNDNSGCIRINLKGRERFGTISRGEEYDALITEITEGVSSFINPETGRSIVKRVVNVDKEFTGPNRDLLPDLFIEWDKTETSGNFSTLISEKFGEVSQPAHSRTGDHEPFGFFWTPREFATDEPDRPADITPIILKAARQSPPLG</sequence>
<gene>
    <name evidence="1" type="ORF">ABFZ84_00865</name>
</gene>
<dbReference type="EMBL" id="JBEHZE010000001">
    <property type="protein sequence ID" value="MEX6632087.1"/>
    <property type="molecule type" value="Genomic_DNA"/>
</dbReference>
<dbReference type="Gene3D" id="3.40.720.10">
    <property type="entry name" value="Alkaline Phosphatase, subunit A"/>
    <property type="match status" value="1"/>
</dbReference>
<proteinExistence type="predicted"/>
<dbReference type="SUPFAM" id="SSF53649">
    <property type="entry name" value="Alkaline phosphatase-like"/>
    <property type="match status" value="1"/>
</dbReference>
<dbReference type="InterPro" id="IPR002591">
    <property type="entry name" value="Phosphodiest/P_Trfase"/>
</dbReference>
<evidence type="ECO:0000313" key="2">
    <source>
        <dbReference type="Proteomes" id="UP001560685"/>
    </source>
</evidence>
<accession>A0ABV3Z408</accession>
<evidence type="ECO:0000313" key="1">
    <source>
        <dbReference type="EMBL" id="MEX6632087.1"/>
    </source>
</evidence>
<name>A0ABV3Z408_9PROT</name>
<comment type="caution">
    <text evidence="1">The sequence shown here is derived from an EMBL/GenBank/DDBJ whole genome shotgun (WGS) entry which is preliminary data.</text>
</comment>
<keyword evidence="2" id="KW-1185">Reference proteome</keyword>
<dbReference type="Pfam" id="PF01663">
    <property type="entry name" value="Phosphodiest"/>
    <property type="match status" value="1"/>
</dbReference>
<dbReference type="InterPro" id="IPR017850">
    <property type="entry name" value="Alkaline_phosphatase_core_sf"/>
</dbReference>
<dbReference type="Proteomes" id="UP001560685">
    <property type="component" value="Unassembled WGS sequence"/>
</dbReference>
<dbReference type="RefSeq" id="WP_369311817.1">
    <property type="nucleotide sequence ID" value="NZ_JBEHZE010000001.1"/>
</dbReference>
<reference evidence="1 2" key="1">
    <citation type="submission" date="2024-05" db="EMBL/GenBank/DDBJ databases">
        <title>Three bacterial strains, DH-69, EH-24, and ECK-19 isolated from coastal sediments.</title>
        <authorList>
            <person name="Ye Y.-Q."/>
            <person name="Du Z.-J."/>
        </authorList>
    </citation>
    <scope>NUCLEOTIDE SEQUENCE [LARGE SCALE GENOMIC DNA]</scope>
    <source>
        <strain evidence="1 2">ECK-19</strain>
    </source>
</reference>
<protein>
    <submittedName>
        <fullName evidence="1">Alkaline phosphatase family protein</fullName>
    </submittedName>
</protein>
<organism evidence="1 2">
    <name type="scientific">Hyphococcus lacteus</name>
    <dbReference type="NCBI Taxonomy" id="3143536"/>
    <lineage>
        <taxon>Bacteria</taxon>
        <taxon>Pseudomonadati</taxon>
        <taxon>Pseudomonadota</taxon>
        <taxon>Alphaproteobacteria</taxon>
        <taxon>Parvularculales</taxon>
        <taxon>Parvularculaceae</taxon>
        <taxon>Hyphococcus</taxon>
    </lineage>
</organism>